<accession>A0A6B9DA56</accession>
<organism evidence="1">
    <name type="scientific">Toxicodendron vernicifluum</name>
    <name type="common">Japanese lacquer tree</name>
    <name type="synonym">Rhus verniciflua</name>
    <dbReference type="NCBI Taxonomy" id="4013"/>
    <lineage>
        <taxon>Eukaryota</taxon>
        <taxon>Viridiplantae</taxon>
        <taxon>Streptophyta</taxon>
        <taxon>Embryophyta</taxon>
        <taxon>Tracheophyta</taxon>
        <taxon>Spermatophyta</taxon>
        <taxon>Magnoliopsida</taxon>
        <taxon>eudicotyledons</taxon>
        <taxon>Gunneridae</taxon>
        <taxon>Pentapetalae</taxon>
        <taxon>rosids</taxon>
        <taxon>malvids</taxon>
        <taxon>Sapindales</taxon>
        <taxon>Anacardiaceae</taxon>
        <taxon>Toxicodendron</taxon>
    </lineage>
</organism>
<sequence>MESVQLEHENVTELVLVTLRDGVEEGRRLSNEEKDPITSKELNEEPYEVKISCTVL</sequence>
<dbReference type="GO" id="GO:0005840">
    <property type="term" value="C:ribosome"/>
    <property type="evidence" value="ECO:0007669"/>
    <property type="project" value="UniProtKB-KW"/>
</dbReference>
<keyword evidence="1" id="KW-0689">Ribosomal protein</keyword>
<dbReference type="AlphaFoldDB" id="A0A6B9DA56"/>
<evidence type="ECO:0000313" key="1">
    <source>
        <dbReference type="EMBL" id="QGX42568.1"/>
    </source>
</evidence>
<keyword evidence="1" id="KW-0150">Chloroplast</keyword>
<dbReference type="EMBL" id="MK419151">
    <property type="protein sequence ID" value="QGX42584.1"/>
    <property type="molecule type" value="Genomic_DNA"/>
</dbReference>
<keyword evidence="1" id="KW-0934">Plastid</keyword>
<proteinExistence type="predicted"/>
<reference evidence="1" key="1">
    <citation type="journal article" date="2020" name="Biomed. Res. Int.">
        <title>Complete Chloroplast Genome Sequence of Chinese lacquer tree (Toxicodendron vernicifluum, Anacardiaceae).</title>
        <authorList>
            <person name="Wang L."/>
            <person name="Zhang F."/>
            <person name="Fang Y."/>
        </authorList>
    </citation>
    <scope>NUCLEOTIDE SEQUENCE</scope>
    <source>
        <tissue evidence="1">Leaf</tissue>
    </source>
</reference>
<dbReference type="EMBL" id="MK419151">
    <property type="protein sequence ID" value="QGX42568.1"/>
    <property type="molecule type" value="Genomic_DNA"/>
</dbReference>
<protein>
    <submittedName>
        <fullName evidence="1">Ribosomal protein S12</fullName>
    </submittedName>
</protein>
<geneLocation type="chloroplast" evidence="1"/>
<gene>
    <name evidence="1" type="primary">rps12</name>
</gene>
<name>A0A6B9DA56_TOXVR</name>
<keyword evidence="1" id="KW-0687">Ribonucleoprotein</keyword>